<comment type="caution">
    <text evidence="2">The sequence shown here is derived from an EMBL/GenBank/DDBJ whole genome shotgun (WGS) entry which is preliminary data.</text>
</comment>
<sequence length="212" mass="23480">MNQKLRQALDEASEDGLLKFLLCDFVYGTASGFYVAVPPRLCQPRPPMTDSPPSSLREERIREMLELEVEFLPRADYLKRLCFGGWEPHVRNQALDWILKQRADLNFFLADLGSDVNSRRSVVSPRRNCEPSLRQFGGILSTPAQKVPIKSSSSPNQRNSKEGDSADVAFSHPSSSTISSATFSAPRSSEDSISATPCLMVHGGAETFTEVK</sequence>
<reference evidence="2 3" key="1">
    <citation type="submission" date="2020-02" db="EMBL/GenBank/DDBJ databases">
        <authorList>
            <person name="Ma Q."/>
            <person name="Huang Y."/>
            <person name="Song X."/>
            <person name="Pei D."/>
        </authorList>
    </citation>
    <scope>NUCLEOTIDE SEQUENCE [LARGE SCALE GENOMIC DNA]</scope>
    <source>
        <strain evidence="2">Sxm20200214</strain>
        <tissue evidence="2">Leaf</tissue>
    </source>
</reference>
<accession>A0A8X7SHD3</accession>
<name>A0A8X7SHD3_BRACI</name>
<dbReference type="Proteomes" id="UP000886595">
    <property type="component" value="Unassembled WGS sequence"/>
</dbReference>
<protein>
    <submittedName>
        <fullName evidence="2">Uncharacterized protein</fullName>
    </submittedName>
</protein>
<feature type="region of interest" description="Disordered" evidence="1">
    <location>
        <begin position="144"/>
        <end position="196"/>
    </location>
</feature>
<dbReference type="AlphaFoldDB" id="A0A8X7SHD3"/>
<dbReference type="EMBL" id="JAAMPC010000006">
    <property type="protein sequence ID" value="KAG2306560.1"/>
    <property type="molecule type" value="Genomic_DNA"/>
</dbReference>
<evidence type="ECO:0000313" key="2">
    <source>
        <dbReference type="EMBL" id="KAG2306560.1"/>
    </source>
</evidence>
<organism evidence="2 3">
    <name type="scientific">Brassica carinata</name>
    <name type="common">Ethiopian mustard</name>
    <name type="synonym">Abyssinian cabbage</name>
    <dbReference type="NCBI Taxonomy" id="52824"/>
    <lineage>
        <taxon>Eukaryota</taxon>
        <taxon>Viridiplantae</taxon>
        <taxon>Streptophyta</taxon>
        <taxon>Embryophyta</taxon>
        <taxon>Tracheophyta</taxon>
        <taxon>Spermatophyta</taxon>
        <taxon>Magnoliopsida</taxon>
        <taxon>eudicotyledons</taxon>
        <taxon>Gunneridae</taxon>
        <taxon>Pentapetalae</taxon>
        <taxon>rosids</taxon>
        <taxon>malvids</taxon>
        <taxon>Brassicales</taxon>
        <taxon>Brassicaceae</taxon>
        <taxon>Brassiceae</taxon>
        <taxon>Brassica</taxon>
    </lineage>
</organism>
<gene>
    <name evidence="2" type="ORF">Bca52824_026308</name>
</gene>
<evidence type="ECO:0000313" key="3">
    <source>
        <dbReference type="Proteomes" id="UP000886595"/>
    </source>
</evidence>
<keyword evidence="3" id="KW-1185">Reference proteome</keyword>
<proteinExistence type="predicted"/>
<feature type="compositionally biased region" description="Low complexity" evidence="1">
    <location>
        <begin position="170"/>
        <end position="186"/>
    </location>
</feature>
<evidence type="ECO:0000256" key="1">
    <source>
        <dbReference type="SAM" id="MobiDB-lite"/>
    </source>
</evidence>